<dbReference type="PANTHER" id="PTHR22683:SF1">
    <property type="entry name" value="TYPE VII SECRETION SYSTEM PROTEIN ESSC"/>
    <property type="match status" value="1"/>
</dbReference>
<dbReference type="SUPFAM" id="SSF52540">
    <property type="entry name" value="P-loop containing nucleoside triphosphate hydrolases"/>
    <property type="match status" value="2"/>
</dbReference>
<accession>A0A3N2C3Y6</accession>
<feature type="binding site" evidence="3">
    <location>
        <begin position="995"/>
        <end position="1002"/>
    </location>
    <ligand>
        <name>ATP</name>
        <dbReference type="ChEBI" id="CHEBI:30616"/>
    </ligand>
</feature>
<dbReference type="Pfam" id="PF01580">
    <property type="entry name" value="FtsK_SpoIIIE"/>
    <property type="match status" value="2"/>
</dbReference>
<feature type="region of interest" description="Disordered" evidence="4">
    <location>
        <begin position="221"/>
        <end position="240"/>
    </location>
</feature>
<feature type="compositionally biased region" description="Polar residues" evidence="4">
    <location>
        <begin position="1209"/>
        <end position="1219"/>
    </location>
</feature>
<dbReference type="GO" id="GO:0003677">
    <property type="term" value="F:DNA binding"/>
    <property type="evidence" value="ECO:0007669"/>
    <property type="project" value="InterPro"/>
</dbReference>
<evidence type="ECO:0000256" key="2">
    <source>
        <dbReference type="ARBA" id="ARBA00022840"/>
    </source>
</evidence>
<dbReference type="PANTHER" id="PTHR22683">
    <property type="entry name" value="SPORULATION PROTEIN RELATED"/>
    <property type="match status" value="1"/>
</dbReference>
<proteinExistence type="predicted"/>
<organism evidence="6 7">
    <name type="scientific">Plantibacter flavus</name>
    <dbReference type="NCBI Taxonomy" id="150123"/>
    <lineage>
        <taxon>Bacteria</taxon>
        <taxon>Bacillati</taxon>
        <taxon>Actinomycetota</taxon>
        <taxon>Actinomycetes</taxon>
        <taxon>Micrococcales</taxon>
        <taxon>Microbacteriaceae</taxon>
        <taxon>Plantibacter</taxon>
    </lineage>
</organism>
<comment type="caution">
    <text evidence="6">The sequence shown here is derived from an EMBL/GenBank/DDBJ whole genome shotgun (WGS) entry which is preliminary data.</text>
</comment>
<reference evidence="6 7" key="1">
    <citation type="submission" date="2018-11" db="EMBL/GenBank/DDBJ databases">
        <title>Sequencing the genomes of 1000 actinobacteria strains.</title>
        <authorList>
            <person name="Klenk H.-P."/>
        </authorList>
    </citation>
    <scope>NUCLEOTIDE SEQUENCE [LARGE SCALE GENOMIC DNA]</scope>
    <source>
        <strain evidence="6 7">DSM 14012</strain>
    </source>
</reference>
<evidence type="ECO:0000313" key="6">
    <source>
        <dbReference type="EMBL" id="ROR82238.1"/>
    </source>
</evidence>
<dbReference type="EMBL" id="RKHL01000001">
    <property type="protein sequence ID" value="ROR82238.1"/>
    <property type="molecule type" value="Genomic_DNA"/>
</dbReference>
<evidence type="ECO:0000259" key="5">
    <source>
        <dbReference type="PROSITE" id="PS50901"/>
    </source>
</evidence>
<feature type="compositionally biased region" description="Polar residues" evidence="4">
    <location>
        <begin position="1"/>
        <end position="12"/>
    </location>
</feature>
<dbReference type="SMART" id="SM00382">
    <property type="entry name" value="AAA"/>
    <property type="match status" value="3"/>
</dbReference>
<keyword evidence="2 3" id="KW-0067">ATP-binding</keyword>
<feature type="domain" description="FtsK" evidence="5">
    <location>
        <begin position="643"/>
        <end position="835"/>
    </location>
</feature>
<dbReference type="PROSITE" id="PS50901">
    <property type="entry name" value="FTSK"/>
    <property type="match status" value="2"/>
</dbReference>
<dbReference type="Gene3D" id="3.40.50.300">
    <property type="entry name" value="P-loop containing nucleotide triphosphate hydrolases"/>
    <property type="match status" value="3"/>
</dbReference>
<protein>
    <submittedName>
        <fullName evidence="6">S-DNA-T family DNA segregation ATPase FtsK/SpoIIIE</fullName>
    </submittedName>
</protein>
<dbReference type="CDD" id="cd00060">
    <property type="entry name" value="FHA"/>
    <property type="match status" value="1"/>
</dbReference>
<evidence type="ECO:0000256" key="1">
    <source>
        <dbReference type="ARBA" id="ARBA00022741"/>
    </source>
</evidence>
<dbReference type="InterPro" id="IPR008984">
    <property type="entry name" value="SMAD_FHA_dom_sf"/>
</dbReference>
<dbReference type="Gene3D" id="2.60.200.20">
    <property type="match status" value="1"/>
</dbReference>
<feature type="region of interest" description="Disordered" evidence="4">
    <location>
        <begin position="1209"/>
        <end position="1233"/>
    </location>
</feature>
<name>A0A3N2C3Y6_9MICO</name>
<feature type="binding site" evidence="3">
    <location>
        <begin position="661"/>
        <end position="668"/>
    </location>
    <ligand>
        <name>ATP</name>
        <dbReference type="ChEBI" id="CHEBI:30616"/>
    </ligand>
</feature>
<dbReference type="SUPFAM" id="SSF49879">
    <property type="entry name" value="SMAD/FHA domain"/>
    <property type="match status" value="1"/>
</dbReference>
<feature type="region of interest" description="Disordered" evidence="4">
    <location>
        <begin position="1"/>
        <end position="24"/>
    </location>
</feature>
<evidence type="ECO:0000313" key="7">
    <source>
        <dbReference type="Proteomes" id="UP000266915"/>
    </source>
</evidence>
<dbReference type="InterPro" id="IPR050206">
    <property type="entry name" value="FtsK/SpoIIIE/SftA"/>
</dbReference>
<feature type="region of interest" description="Disordered" evidence="4">
    <location>
        <begin position="134"/>
        <end position="168"/>
    </location>
</feature>
<sequence length="1463" mass="155997">MRLSLTIPSTNRRPGADHPAPSGQDDVLLEVDEQVTVGEVAAALDLAPEVIAPDVDPEHELATTDVRNGAVLPRVVGERLPVGTLRLEFVAGPFAGETVALPAGVSISVGQAVGAHLRLLDPAVDDQHATIQVPRAGSLPDAADPRRESASTSIPPVTIEPRSEHGRTLVNGAPIAETTELGADDLVQIGASIVRLGRQPRSDADTMPDALGTTAFNRAARIRPPAQQPTVKLPGERPTSSDRAPLPWLSALVPVVIGVGSALAFGRPFMLLMAAASPLMVVASYLTSRKLAKRTGRRTLETWAAEVTETGETIERIRRTQRIRSWRTNLDPVSIADVATTPTARLWERRLGDDDAALVRVGVGEMDLDVRYEGRRARADGEPITIGVSPVPMSVDLTAGVVGIAGSRKVALGIARSMVTALAVTRSPRDLRLVLLCGEEAAADWSWFRWLPHADGGQAALKLVGNTDDSRLTRIRELTAVLESRRAARSTSSRTAFDAHVVVVIDEARAWRTLPGMVSLLEHGPGVGIFVIALEEDRARLPEESATEVLVDPLDPTMGSVESTSARAIRILFDVTTARQAETIARALAPVVHVGGAGDDTMLPRSVRFVDLVSLDLDDPEAIITSWLYRPRETRGVVGAGQDGAFALDLAADGPHGLVAGTTGAGKSEFLQTLVVSLALANRPDALTFVLVDYKGGSAFADCERLPHTVGLVTNLDGRETERALESLDAELKRRERVLVDLGAKDADTAWEKDPEAAAARGLARLVLVIDEFAELKSELPDFVSGLVRIARVGRSLGVHLILATQRPSGAITPEMQSNTNLRVALRVTDKADSTDILGSPEAASIAASTPGRGYARRGPGAAPAAFQTARVAGRRPGVAHTVAAPPAVLRRGWRDLGAPVRFPANAAPTTPVDHDDTDLRAIVDVITRATDRLGITKNPSPWLDPLPELLTLDDIPPAHGQGAIVLGLEDVPSEQAQRTLEWSVVTDSHLAFIGGARSGRTSILRTMVAQLAERFPPEDLHLHAIDYGNGALAPMADLPHCGAVVTPLESGRLGRFLNRLSDEIAMRQRVLAGRGVGDLVELRSMVSRSDGTAPPFVVVVVDGYERLIASAGDGARELRDVFVDLLRDGPAVGVRVVITADRTFYADRIQAYFDQRITLPFTDRGDYQLARIRTSSLPAHIPPGRAFFDTPLREAQLALLAGGTSSAEQASTFGQSTADRGPTPARGPAKPFRVDELPDAISVREASRLPLADSAEPHDVLLGVGGDELSQRRAKPDSGILIAGERRSGRSSALAMIAEQLYALDRPTIVVALRDSPARLTASRLHLPLVTSADLDREQFVAVFRPAKEQAQAQGLRSICVLIDDVELLSGTTLEQALLGNLEILSCIVVALADELGVYKSLVQEARLGKVGLILSPQNQTHGTNAFGTAIPREFLGRAPSGRGVLYSDGEFSWVQAPLPAL</sequence>
<keyword evidence="7" id="KW-1185">Reference proteome</keyword>
<evidence type="ECO:0000256" key="4">
    <source>
        <dbReference type="SAM" id="MobiDB-lite"/>
    </source>
</evidence>
<gene>
    <name evidence="6" type="ORF">EDD42_2326</name>
</gene>
<keyword evidence="1 3" id="KW-0547">Nucleotide-binding</keyword>
<dbReference type="InterPro" id="IPR002543">
    <property type="entry name" value="FtsK_dom"/>
</dbReference>
<dbReference type="GO" id="GO:0005524">
    <property type="term" value="F:ATP binding"/>
    <property type="evidence" value="ECO:0007669"/>
    <property type="project" value="UniProtKB-UniRule"/>
</dbReference>
<feature type="domain" description="FtsK" evidence="5">
    <location>
        <begin position="978"/>
        <end position="1169"/>
    </location>
</feature>
<dbReference type="InterPro" id="IPR003593">
    <property type="entry name" value="AAA+_ATPase"/>
</dbReference>
<dbReference type="RefSeq" id="WP_085513128.1">
    <property type="nucleotide sequence ID" value="NZ_FXAP01000005.1"/>
</dbReference>
<dbReference type="InterPro" id="IPR027417">
    <property type="entry name" value="P-loop_NTPase"/>
</dbReference>
<evidence type="ECO:0000256" key="3">
    <source>
        <dbReference type="PROSITE-ProRule" id="PRU00289"/>
    </source>
</evidence>
<dbReference type="Proteomes" id="UP000266915">
    <property type="component" value="Unassembled WGS sequence"/>
</dbReference>